<dbReference type="InterPro" id="IPR001650">
    <property type="entry name" value="Helicase_C-like"/>
</dbReference>
<evidence type="ECO:0000256" key="3">
    <source>
        <dbReference type="ARBA" id="ARBA00022737"/>
    </source>
</evidence>
<keyword evidence="4" id="KW-0547">Nucleotide-binding</keyword>
<dbReference type="Pfam" id="PF00176">
    <property type="entry name" value="SNF2-rel_dom"/>
    <property type="match status" value="1"/>
</dbReference>
<dbReference type="Pfam" id="PF09111">
    <property type="entry name" value="SLIDE"/>
    <property type="match status" value="1"/>
</dbReference>
<reference evidence="17" key="1">
    <citation type="submission" date="2022-07" db="EMBL/GenBank/DDBJ databases">
        <title>Phylogenomic reconstructions and comparative analyses of Kickxellomycotina fungi.</title>
        <authorList>
            <person name="Reynolds N.K."/>
            <person name="Stajich J.E."/>
            <person name="Barry K."/>
            <person name="Grigoriev I.V."/>
            <person name="Crous P."/>
            <person name="Smith M.E."/>
        </authorList>
    </citation>
    <scope>NUCLEOTIDE SEQUENCE</scope>
    <source>
        <strain evidence="17">NRRL 1566</strain>
    </source>
</reference>
<evidence type="ECO:0000256" key="12">
    <source>
        <dbReference type="PROSITE-ProRule" id="PRU00023"/>
    </source>
</evidence>
<comment type="similarity">
    <text evidence="2">Belongs to the SNF2/RAD54 helicase family. ISWI subfamily.</text>
</comment>
<dbReference type="GO" id="GO:0042393">
    <property type="term" value="F:histone binding"/>
    <property type="evidence" value="ECO:0007669"/>
    <property type="project" value="TreeGrafter"/>
</dbReference>
<dbReference type="GO" id="GO:0016887">
    <property type="term" value="F:ATP hydrolysis activity"/>
    <property type="evidence" value="ECO:0007669"/>
    <property type="project" value="TreeGrafter"/>
</dbReference>
<dbReference type="Gene3D" id="1.10.1040.30">
    <property type="entry name" value="ISWI, HAND domain"/>
    <property type="match status" value="1"/>
</dbReference>
<dbReference type="SUPFAM" id="SSF101224">
    <property type="entry name" value="HAND domain of the nucleosome remodeling ATPase ISWI"/>
    <property type="match status" value="1"/>
</dbReference>
<dbReference type="PROSITE" id="PS51194">
    <property type="entry name" value="HELICASE_CTER"/>
    <property type="match status" value="1"/>
</dbReference>
<keyword evidence="8" id="KW-0156">Chromatin regulator</keyword>
<dbReference type="InterPro" id="IPR009057">
    <property type="entry name" value="Homeodomain-like_sf"/>
</dbReference>
<proteinExistence type="inferred from homology"/>
<evidence type="ECO:0000256" key="2">
    <source>
        <dbReference type="ARBA" id="ARBA00009687"/>
    </source>
</evidence>
<evidence type="ECO:0000256" key="13">
    <source>
        <dbReference type="SAM" id="MobiDB-lite"/>
    </source>
</evidence>
<feature type="compositionally biased region" description="Polar residues" evidence="13">
    <location>
        <begin position="1"/>
        <end position="12"/>
    </location>
</feature>
<dbReference type="CDD" id="cd18793">
    <property type="entry name" value="SF2_C_SNF"/>
    <property type="match status" value="1"/>
</dbReference>
<evidence type="ECO:0000256" key="11">
    <source>
        <dbReference type="ARBA" id="ARBA00023242"/>
    </source>
</evidence>
<feature type="region of interest" description="Disordered" evidence="13">
    <location>
        <begin position="783"/>
        <end position="830"/>
    </location>
</feature>
<evidence type="ECO:0000313" key="18">
    <source>
        <dbReference type="Proteomes" id="UP001139887"/>
    </source>
</evidence>
<keyword evidence="5" id="KW-0378">Hydrolase</keyword>
<evidence type="ECO:0000313" key="17">
    <source>
        <dbReference type="EMBL" id="KAJ2848851.1"/>
    </source>
</evidence>
<comment type="subcellular location">
    <subcellularLocation>
        <location evidence="1">Nucleus</location>
    </subcellularLocation>
</comment>
<dbReference type="Gene3D" id="1.10.10.60">
    <property type="entry name" value="Homeodomain-like"/>
    <property type="match status" value="2"/>
</dbReference>
<dbReference type="Gene3D" id="3.40.50.10810">
    <property type="entry name" value="Tandem AAA-ATPase domain"/>
    <property type="match status" value="1"/>
</dbReference>
<dbReference type="SUPFAM" id="SSF48403">
    <property type="entry name" value="Ankyrin repeat"/>
    <property type="match status" value="1"/>
</dbReference>
<dbReference type="Pfam" id="PF00023">
    <property type="entry name" value="Ank"/>
    <property type="match status" value="1"/>
</dbReference>
<dbReference type="GO" id="GO:0045944">
    <property type="term" value="P:positive regulation of transcription by RNA polymerase II"/>
    <property type="evidence" value="ECO:0007669"/>
    <property type="project" value="UniProtKB-ARBA"/>
</dbReference>
<feature type="domain" description="SANT" evidence="16">
    <location>
        <begin position="831"/>
        <end position="883"/>
    </location>
</feature>
<dbReference type="InterPro" id="IPR044754">
    <property type="entry name" value="Isw1/2_DEXHc"/>
</dbReference>
<dbReference type="GO" id="GO:0034728">
    <property type="term" value="P:nucleosome organization"/>
    <property type="evidence" value="ECO:0007669"/>
    <property type="project" value="TreeGrafter"/>
</dbReference>
<feature type="compositionally biased region" description="Acidic residues" evidence="13">
    <location>
        <begin position="1102"/>
        <end position="1113"/>
    </location>
</feature>
<dbReference type="PROSITE" id="PS51293">
    <property type="entry name" value="SANT"/>
    <property type="match status" value="1"/>
</dbReference>
<evidence type="ECO:0000256" key="9">
    <source>
        <dbReference type="ARBA" id="ARBA00023015"/>
    </source>
</evidence>
<dbReference type="InterPro" id="IPR002110">
    <property type="entry name" value="Ankyrin_rpt"/>
</dbReference>
<dbReference type="FunFam" id="3.40.50.10810:FF:000002">
    <property type="entry name" value="ISWI chromatin-remodeling complex ATPase CHR11 isoform A"/>
    <property type="match status" value="1"/>
</dbReference>
<dbReference type="PANTHER" id="PTHR45623:SF49">
    <property type="entry name" value="SWI_SNF-RELATED MATRIX-ASSOCIATED ACTIN-DEPENDENT REGULATOR OF CHROMATIN SUBFAMILY A MEMBER 5"/>
    <property type="match status" value="1"/>
</dbReference>
<dbReference type="SMART" id="SM00487">
    <property type="entry name" value="DEXDc"/>
    <property type="match status" value="1"/>
</dbReference>
<feature type="compositionally biased region" description="Basic and acidic residues" evidence="13">
    <location>
        <begin position="783"/>
        <end position="792"/>
    </location>
</feature>
<feature type="repeat" description="ANK" evidence="12">
    <location>
        <begin position="1025"/>
        <end position="1062"/>
    </location>
</feature>
<dbReference type="SUPFAM" id="SSF46689">
    <property type="entry name" value="Homeodomain-like"/>
    <property type="match status" value="2"/>
</dbReference>
<evidence type="ECO:0000256" key="10">
    <source>
        <dbReference type="ARBA" id="ARBA00023163"/>
    </source>
</evidence>
<dbReference type="InterPro" id="IPR015194">
    <property type="entry name" value="ISWI_HAND-dom"/>
</dbReference>
<dbReference type="EMBL" id="JANBUW010000127">
    <property type="protein sequence ID" value="KAJ2848851.1"/>
    <property type="molecule type" value="Genomic_DNA"/>
</dbReference>
<dbReference type="InterPro" id="IPR036770">
    <property type="entry name" value="Ankyrin_rpt-contain_sf"/>
</dbReference>
<feature type="compositionally biased region" description="Basic and acidic residues" evidence="13">
    <location>
        <begin position="86"/>
        <end position="96"/>
    </location>
</feature>
<dbReference type="GO" id="GO:0005524">
    <property type="term" value="F:ATP binding"/>
    <property type="evidence" value="ECO:0007669"/>
    <property type="project" value="UniProtKB-KW"/>
</dbReference>
<dbReference type="SMART" id="SM00490">
    <property type="entry name" value="HELICc"/>
    <property type="match status" value="1"/>
</dbReference>
<feature type="domain" description="Helicase C-terminal" evidence="15">
    <location>
        <begin position="445"/>
        <end position="596"/>
    </location>
</feature>
<keyword evidence="6" id="KW-0347">Helicase</keyword>
<feature type="region of interest" description="Disordered" evidence="13">
    <location>
        <begin position="1"/>
        <end position="42"/>
    </location>
</feature>
<dbReference type="FunFam" id="3.40.50.300:FF:000082">
    <property type="entry name" value="ISWI chromatin remodeling complex ATPase ISW1"/>
    <property type="match status" value="1"/>
</dbReference>
<dbReference type="GO" id="GO:0000785">
    <property type="term" value="C:chromatin"/>
    <property type="evidence" value="ECO:0007669"/>
    <property type="project" value="TreeGrafter"/>
</dbReference>
<dbReference type="Pfam" id="PF00271">
    <property type="entry name" value="Helicase_C"/>
    <property type="match status" value="1"/>
</dbReference>
<feature type="region of interest" description="Disordered" evidence="13">
    <location>
        <begin position="1089"/>
        <end position="1113"/>
    </location>
</feature>
<dbReference type="PROSITE" id="PS50297">
    <property type="entry name" value="ANK_REP_REGION"/>
    <property type="match status" value="1"/>
</dbReference>
<keyword evidence="12" id="KW-0040">ANK repeat</keyword>
<dbReference type="CDD" id="cd17997">
    <property type="entry name" value="DEXHc_SMARCA1_SMARCA5"/>
    <property type="match status" value="1"/>
</dbReference>
<dbReference type="GO" id="GO:0005634">
    <property type="term" value="C:nucleus"/>
    <property type="evidence" value="ECO:0007669"/>
    <property type="project" value="UniProtKB-SubCell"/>
</dbReference>
<accession>A0A9W8I8J2</accession>
<name>A0A9W8I8J2_9FUNG</name>
<keyword evidence="9" id="KW-0805">Transcription regulation</keyword>
<feature type="region of interest" description="Disordered" evidence="13">
    <location>
        <begin position="621"/>
        <end position="648"/>
    </location>
</feature>
<gene>
    <name evidence="17" type="primary">ISW2</name>
    <name evidence="17" type="ORF">IWW36_003039</name>
</gene>
<dbReference type="InterPro" id="IPR038718">
    <property type="entry name" value="SNF2-like_sf"/>
</dbReference>
<dbReference type="InterPro" id="IPR015195">
    <property type="entry name" value="SLIDE"/>
</dbReference>
<dbReference type="GO" id="GO:0031491">
    <property type="term" value="F:nucleosome binding"/>
    <property type="evidence" value="ECO:0007669"/>
    <property type="project" value="InterPro"/>
</dbReference>
<evidence type="ECO:0000256" key="1">
    <source>
        <dbReference type="ARBA" id="ARBA00004123"/>
    </source>
</evidence>
<keyword evidence="3" id="KW-0677">Repeat</keyword>
<organism evidence="17 18">
    <name type="scientific">Coemansia brasiliensis</name>
    <dbReference type="NCBI Taxonomy" id="2650707"/>
    <lineage>
        <taxon>Eukaryota</taxon>
        <taxon>Fungi</taxon>
        <taxon>Fungi incertae sedis</taxon>
        <taxon>Zoopagomycota</taxon>
        <taxon>Kickxellomycotina</taxon>
        <taxon>Kickxellomycetes</taxon>
        <taxon>Kickxellales</taxon>
        <taxon>Kickxellaceae</taxon>
        <taxon>Coemansia</taxon>
    </lineage>
</organism>
<evidence type="ECO:0000256" key="7">
    <source>
        <dbReference type="ARBA" id="ARBA00022840"/>
    </source>
</evidence>
<keyword evidence="18" id="KW-1185">Reference proteome</keyword>
<evidence type="ECO:0000256" key="8">
    <source>
        <dbReference type="ARBA" id="ARBA00022853"/>
    </source>
</evidence>
<dbReference type="GO" id="GO:0140658">
    <property type="term" value="F:ATP-dependent chromatin remodeler activity"/>
    <property type="evidence" value="ECO:0007669"/>
    <property type="project" value="TreeGrafter"/>
</dbReference>
<dbReference type="PANTHER" id="PTHR45623">
    <property type="entry name" value="CHROMODOMAIN-HELICASE-DNA-BINDING PROTEIN 3-RELATED-RELATED"/>
    <property type="match status" value="1"/>
</dbReference>
<protein>
    <submittedName>
        <fullName evidence="17">Chromatin remodeling complex Adenosinetriphosphatase</fullName>
    </submittedName>
</protein>
<keyword evidence="7" id="KW-0067">ATP-binding</keyword>
<dbReference type="OrthoDB" id="5857104at2759"/>
<evidence type="ECO:0000259" key="15">
    <source>
        <dbReference type="PROSITE" id="PS51194"/>
    </source>
</evidence>
<evidence type="ECO:0000256" key="5">
    <source>
        <dbReference type="ARBA" id="ARBA00022801"/>
    </source>
</evidence>
<dbReference type="InterPro" id="IPR000330">
    <property type="entry name" value="SNF2_N"/>
</dbReference>
<evidence type="ECO:0000256" key="6">
    <source>
        <dbReference type="ARBA" id="ARBA00022806"/>
    </source>
</evidence>
<evidence type="ECO:0000256" key="4">
    <source>
        <dbReference type="ARBA" id="ARBA00022741"/>
    </source>
</evidence>
<dbReference type="Proteomes" id="UP001139887">
    <property type="component" value="Unassembled WGS sequence"/>
</dbReference>
<dbReference type="InterPro" id="IPR049730">
    <property type="entry name" value="SNF2/RAD54-like_C"/>
</dbReference>
<dbReference type="GO" id="GO:0004386">
    <property type="term" value="F:helicase activity"/>
    <property type="evidence" value="ECO:0007669"/>
    <property type="project" value="UniProtKB-KW"/>
</dbReference>
<keyword evidence="10" id="KW-0804">Transcription</keyword>
<dbReference type="PROSITE" id="PS51192">
    <property type="entry name" value="HELICASE_ATP_BIND_1"/>
    <property type="match status" value="1"/>
</dbReference>
<feature type="region of interest" description="Disordered" evidence="13">
    <location>
        <begin position="86"/>
        <end position="115"/>
    </location>
</feature>
<feature type="compositionally biased region" description="Basic and acidic residues" evidence="13">
    <location>
        <begin position="801"/>
        <end position="813"/>
    </location>
</feature>
<dbReference type="InterPro" id="IPR017884">
    <property type="entry name" value="SANT_dom"/>
</dbReference>
<dbReference type="InterPro" id="IPR027417">
    <property type="entry name" value="P-loop_NTPase"/>
</dbReference>
<dbReference type="InterPro" id="IPR014001">
    <property type="entry name" value="Helicase_ATP-bd"/>
</dbReference>
<dbReference type="AlphaFoldDB" id="A0A9W8I8J2"/>
<feature type="domain" description="Helicase ATP-binding" evidence="14">
    <location>
        <begin position="149"/>
        <end position="314"/>
    </location>
</feature>
<comment type="caution">
    <text evidence="17">The sequence shown here is derived from an EMBL/GenBank/DDBJ whole genome shotgun (WGS) entry which is preliminary data.</text>
</comment>
<evidence type="ECO:0000259" key="14">
    <source>
        <dbReference type="PROSITE" id="PS51192"/>
    </source>
</evidence>
<dbReference type="PROSITE" id="PS50088">
    <property type="entry name" value="ANK_REPEAT"/>
    <property type="match status" value="1"/>
</dbReference>
<dbReference type="Pfam" id="PF09110">
    <property type="entry name" value="HAND"/>
    <property type="match status" value="1"/>
</dbReference>
<dbReference type="Gene3D" id="1.25.40.20">
    <property type="entry name" value="Ankyrin repeat-containing domain"/>
    <property type="match status" value="1"/>
</dbReference>
<feature type="compositionally biased region" description="Polar residues" evidence="13">
    <location>
        <begin position="733"/>
        <end position="743"/>
    </location>
</feature>
<keyword evidence="11" id="KW-0539">Nucleus</keyword>
<dbReference type="Gene3D" id="3.40.50.300">
    <property type="entry name" value="P-loop containing nucleotide triphosphate hydrolases"/>
    <property type="match status" value="1"/>
</dbReference>
<feature type="region of interest" description="Disordered" evidence="13">
    <location>
        <begin position="733"/>
        <end position="756"/>
    </location>
</feature>
<dbReference type="SUPFAM" id="SSF52540">
    <property type="entry name" value="P-loop containing nucleoside triphosphate hydrolases"/>
    <property type="match status" value="2"/>
</dbReference>
<dbReference type="InterPro" id="IPR036306">
    <property type="entry name" value="ISWI_HAND-dom_sf"/>
</dbReference>
<sequence>MNDTKGAEQQQPPASPSDEYSEATESVPPSGYSTPRSVEPAKPLDPMQVKRFAFLLGQTDVFAHFIQDVIKDENLKAEIKRQIENRNAKESGDSASRRHRKTEKEEDAELLREESPEMVDTQLVFTESPAYVTGGTMRDYQLRGLNWMISLYENGINGILADEMGLGKTLQVISFIGYLQHFRAARGPHLIVVPKSTLQNWKSEFNRWVPDLDVFLLHGDKERRAEIFSEHLRPNKFNCCVTTYEMCLICKSELRKISWDYIIIDEAHRLKNENSMLSKLVRLFSSQRRLLITGTPLQNNLHELWALLNFLLPDVFGSSEAFDEWFEKGESDQEQVVQQLHKVLQPFLLRRVKSDVEHSLLPKKEINLYVGLTPMQRTWYRRILERDIVAINGAMGKKEGKTRLLNIVMQLRKCCNHPYLFDGAEPGPPYTTDEHLVYNAGKLAVLDKLLGKLRAQGSRVLIFSQMSRMLDILEDYCMMREYKYCRLDGSTNHEDRVESIQDFNRPDSDKFIFLLTTRAGGLGITLTAADIVCIYDSDWNPQADLQAMDRAHRIGQTKQVYVYRFITESSVEEKVIERAMQKLRLDQLVIQQGRLAQPSKGASRDDLLNMVQFGADTILGGRGGRGSGAGSQATSGAVTPTASEGDEPADVDIDAILRRGESRTQELQSKYADMGLDDLNRFANENSSTTQWEGEDFARKRRAADIGQLWIQPAKRERKVNYAVDDYYREALRQSSKASTSQRAPRPPKQMNIHDFQFYPPRLQQLLDKELLAYRRAIGYKVPRGESEEDGHSSTGDAQSDEARQAEQAKIDSAEPLTEEELKEKDELSSQGFGNWNRRDFYGFMRALENHGRSNMSMVKHDVEGKTPEEVEAYAAVFMERYKELPDADRLAAQISKGEQRRVRRNEIQQLLDSKLGECKQDPLRHFTIPYGSGGSTARGRVYTEDEDRFLLVQLARIGYGNDEVYDKIRQEVRLSPLFRFNWFIKSRNTQEIQRRCQTLTGSVECVKLLVRQKNIDANIQESLGGNTPLHLALIYGEYEEDTLQIVKLLVKAKANPRLANKDKKLPKDLAEKDEEDIQRVLVQAELAAASNMETANHSNSDSDDDDSDDVSD</sequence>
<dbReference type="GO" id="GO:0003677">
    <property type="term" value="F:DNA binding"/>
    <property type="evidence" value="ECO:0007669"/>
    <property type="project" value="InterPro"/>
</dbReference>
<evidence type="ECO:0000259" key="16">
    <source>
        <dbReference type="PROSITE" id="PS51293"/>
    </source>
</evidence>